<feature type="transmembrane region" description="Helical" evidence="1">
    <location>
        <begin position="30"/>
        <end position="48"/>
    </location>
</feature>
<evidence type="ECO:0000313" key="4">
    <source>
        <dbReference type="Proteomes" id="UP000203902"/>
    </source>
</evidence>
<keyword evidence="1" id="KW-0812">Transmembrane</keyword>
<evidence type="ECO:0000313" key="2">
    <source>
        <dbReference type="EMBL" id="AOV62005.1"/>
    </source>
</evidence>
<dbReference type="KEGG" id="vg:30308135"/>
<gene>
    <name evidence="2" type="ORF">C490910_081</name>
    <name evidence="3" type="ORF">S420910_080</name>
</gene>
<accession>A0A1D8KUE5</accession>
<name>A0A1D8KUE5_9CAUD</name>
<dbReference type="Proteomes" id="UP000203902">
    <property type="component" value="Segment"/>
</dbReference>
<reference evidence="4 5" key="1">
    <citation type="journal article" date="2016" name="Virology">
        <title>The genomic content and context of auxiliary metabolic genes in marine cyanomyoviruses.</title>
        <authorList>
            <person name="Crummett L.T."/>
            <person name="Puxty R.J."/>
            <person name="Weihe C."/>
            <person name="Marston M.F."/>
            <person name="Martiny J.B."/>
        </authorList>
    </citation>
    <scope>NUCLEOTIDE SEQUENCE [LARGE SCALE GENOMIC DNA]</scope>
    <source>
        <strain evidence="2">0910CC49</strain>
        <strain evidence="3">0910SB42</strain>
    </source>
</reference>
<dbReference type="EMBL" id="KU686213">
    <property type="protein sequence ID" value="AOV62269.1"/>
    <property type="molecule type" value="Genomic_DNA"/>
</dbReference>
<dbReference type="GeneID" id="30308135"/>
<keyword evidence="1" id="KW-1133">Transmembrane helix</keyword>
<dbReference type="Proteomes" id="UP000226384">
    <property type="component" value="Segment"/>
</dbReference>
<evidence type="ECO:0000313" key="3">
    <source>
        <dbReference type="EMBL" id="AOV62269.1"/>
    </source>
</evidence>
<keyword evidence="4" id="KW-1185">Reference proteome</keyword>
<protein>
    <submittedName>
        <fullName evidence="3">Uncharacterized protein</fullName>
    </submittedName>
</protein>
<keyword evidence="1" id="KW-0472">Membrane</keyword>
<proteinExistence type="predicted"/>
<organism evidence="3 5">
    <name type="scientific">Synechococcus phage S-CAM7</name>
    <dbReference type="NCBI Taxonomy" id="1883368"/>
    <lineage>
        <taxon>Viruses</taxon>
        <taxon>Duplodnaviria</taxon>
        <taxon>Heunggongvirae</taxon>
        <taxon>Uroviricota</taxon>
        <taxon>Caudoviricetes</taxon>
        <taxon>Pantevenvirales</taxon>
        <taxon>Kyanoviridae</taxon>
        <taxon>Mazuvirus</taxon>
        <taxon>Mazuvirus scam7</taxon>
    </lineage>
</organism>
<evidence type="ECO:0000313" key="5">
    <source>
        <dbReference type="Proteomes" id="UP000226384"/>
    </source>
</evidence>
<dbReference type="RefSeq" id="YP_009323014.1">
    <property type="nucleotide sequence ID" value="NC_031927.1"/>
</dbReference>
<evidence type="ECO:0000256" key="1">
    <source>
        <dbReference type="SAM" id="Phobius"/>
    </source>
</evidence>
<sequence>MKTSHTVLISATAASSFVIGKNYAPRTTWDIFIVLLLTAIMSLMIQFVRENS</sequence>
<dbReference type="EMBL" id="KU686212">
    <property type="protein sequence ID" value="AOV62005.1"/>
    <property type="molecule type" value="Genomic_DNA"/>
</dbReference>